<evidence type="ECO:0000256" key="3">
    <source>
        <dbReference type="ARBA" id="ARBA00022559"/>
    </source>
</evidence>
<feature type="binding site" evidence="11">
    <location>
        <position position="68"/>
    </location>
    <ligand>
        <name>Ca(2+)</name>
        <dbReference type="ChEBI" id="CHEBI:29108"/>
        <label>1</label>
    </ligand>
</feature>
<dbReference type="GO" id="GO:0006979">
    <property type="term" value="P:response to oxidative stress"/>
    <property type="evidence" value="ECO:0007669"/>
    <property type="project" value="InterPro"/>
</dbReference>
<comment type="cofactor">
    <cofactor evidence="11">
        <name>heme b</name>
        <dbReference type="ChEBI" id="CHEBI:60344"/>
    </cofactor>
    <text evidence="11">Binds 1 heme b (iron(II)-protoporphyrin IX) group per subunit.</text>
</comment>
<dbReference type="GO" id="GO:0042744">
    <property type="term" value="P:hydrogen peroxide catabolic process"/>
    <property type="evidence" value="ECO:0007669"/>
    <property type="project" value="InterPro"/>
</dbReference>
<dbReference type="InterPro" id="IPR019794">
    <property type="entry name" value="Peroxidases_AS"/>
</dbReference>
<keyword evidence="15" id="KW-0732">Signal</keyword>
<feature type="active site" description="Proton acceptor" evidence="9">
    <location>
        <position position="62"/>
    </location>
</feature>
<feature type="binding site" evidence="11">
    <location>
        <position position="70"/>
    </location>
    <ligand>
        <name>Ca(2+)</name>
        <dbReference type="ChEBI" id="CHEBI:29108"/>
        <label>1</label>
    </ligand>
</feature>
<accession>A0AAF6BBU8</accession>
<feature type="binding site" evidence="11">
    <location>
        <position position="243"/>
    </location>
    <ligand>
        <name>Ca(2+)</name>
        <dbReference type="ChEBI" id="CHEBI:29108"/>
        <label>2</label>
    </ligand>
</feature>
<dbReference type="PRINTS" id="PR00458">
    <property type="entry name" value="PEROXIDASE"/>
</dbReference>
<evidence type="ECO:0000256" key="13">
    <source>
        <dbReference type="PIRSR" id="PIRSR600823-5"/>
    </source>
</evidence>
<evidence type="ECO:0000256" key="11">
    <source>
        <dbReference type="PIRSR" id="PIRSR600823-3"/>
    </source>
</evidence>
<dbReference type="InterPro" id="IPR000823">
    <property type="entry name" value="Peroxidase_pln"/>
</dbReference>
<dbReference type="GO" id="GO:0020037">
    <property type="term" value="F:heme binding"/>
    <property type="evidence" value="ECO:0007669"/>
    <property type="project" value="InterPro"/>
</dbReference>
<keyword evidence="11" id="KW-0106">Calcium</keyword>
<dbReference type="GO" id="GO:0140825">
    <property type="term" value="F:lactoperoxidase activity"/>
    <property type="evidence" value="ECO:0007669"/>
    <property type="project" value="UniProtKB-EC"/>
</dbReference>
<evidence type="ECO:0000256" key="5">
    <source>
        <dbReference type="ARBA" id="ARBA00022723"/>
    </source>
</evidence>
<dbReference type="Pfam" id="PF00141">
    <property type="entry name" value="peroxidase"/>
    <property type="match status" value="1"/>
</dbReference>
<dbReference type="Gene3D" id="1.10.520.10">
    <property type="match status" value="1"/>
</dbReference>
<evidence type="ECO:0000256" key="10">
    <source>
        <dbReference type="PIRSR" id="PIRSR600823-2"/>
    </source>
</evidence>
<evidence type="ECO:0000256" key="7">
    <source>
        <dbReference type="ARBA" id="ARBA00023004"/>
    </source>
</evidence>
<dbReference type="AlphaFoldDB" id="A0AAF6BBU8"/>
<keyword evidence="8 13" id="KW-1015">Disulfide bond</keyword>
<comment type="similarity">
    <text evidence="2">Belongs to the peroxidase family. Ascorbate peroxidase subfamily.</text>
</comment>
<sequence>MRILWLAAVLIAVAATATEAQLTSDFYATTCPTAVKTVADLVGAKIRKDGTVAAGLLRLQFHDCFVRGCDASLLLDSTSSPPNVAEKEGIPNINSVRGYEIIDEAKAIIEAACPGVVSCADIIALASRYAVNAIGGPGWNVPLGRRDGVVSLASETLLNLPPPDATYAQLVSMFKTKGLTEREMVILSGGHTIGKVRCLFFLNRLYNFPGSADGVDPTFNATYAAELKKVCKPGDFTTRVPFDPSFGGNRFDSSFYTGVKQGKGIIKSDAVLSQNTALMDRYSAAPIMPFFWDFAQAMEKMSKMGVLTGTQGEIRLKCNVVNPKTAPPPPAPITAPPPPAPAPPTAIPPPSTPPPSAATPPPAVPVTPPASIPPPASLTPPPASVPPPASLTPPPASVPPPSPATRPPPPPVTVTPPASVPPPSPATRPPPPPVTVTPPASVPPPSPATRPPPPPVTVTPPASIPPPASLTPPPASVPPPASLTPPPASVPPPSSATRPPPPPVTVTPPASPPPAVPVTPPASIPPPPSTPPPSSLTPPPASPPPASPPSTAPAA</sequence>
<feature type="region of interest" description="Disordered" evidence="14">
    <location>
        <begin position="320"/>
        <end position="555"/>
    </location>
</feature>
<feature type="binding site" evidence="11">
    <location>
        <position position="86"/>
    </location>
    <ligand>
        <name>Ca(2+)</name>
        <dbReference type="ChEBI" id="CHEBI:29108"/>
        <label>1</label>
    </ligand>
</feature>
<name>A0AAF6BBU8_MARPO</name>
<dbReference type="GO" id="GO:0046872">
    <property type="term" value="F:metal ion binding"/>
    <property type="evidence" value="ECO:0007669"/>
    <property type="project" value="UniProtKB-KW"/>
</dbReference>
<dbReference type="InterPro" id="IPR033905">
    <property type="entry name" value="Secretory_peroxidase"/>
</dbReference>
<feature type="disulfide bond" evidence="13">
    <location>
        <begin position="31"/>
        <end position="113"/>
    </location>
</feature>
<evidence type="ECO:0000313" key="17">
    <source>
        <dbReference type="EMBL" id="BBN09482.1"/>
    </source>
</evidence>
<dbReference type="FunFam" id="1.10.520.10:FF:000009">
    <property type="entry name" value="Peroxidase"/>
    <property type="match status" value="1"/>
</dbReference>
<comment type="cofactor">
    <cofactor evidence="11">
        <name>Ca(2+)</name>
        <dbReference type="ChEBI" id="CHEBI:29108"/>
    </cofactor>
    <text evidence="11">Binds 2 calcium ions per subunit.</text>
</comment>
<keyword evidence="4" id="KW-0349">Heme</keyword>
<evidence type="ECO:0000256" key="14">
    <source>
        <dbReference type="SAM" id="MobiDB-lite"/>
    </source>
</evidence>
<dbReference type="PROSITE" id="PS00435">
    <property type="entry name" value="PEROXIDASE_1"/>
    <property type="match status" value="1"/>
</dbReference>
<feature type="binding site" description="axial binding residue" evidence="11">
    <location>
        <position position="191"/>
    </location>
    <ligand>
        <name>heme b</name>
        <dbReference type="ChEBI" id="CHEBI:60344"/>
    </ligand>
    <ligandPart>
        <name>Fe</name>
        <dbReference type="ChEBI" id="CHEBI:18248"/>
    </ligandPart>
</feature>
<feature type="binding site" evidence="11">
    <location>
        <position position="72"/>
    </location>
    <ligand>
        <name>Ca(2+)</name>
        <dbReference type="ChEBI" id="CHEBI:29108"/>
        <label>1</label>
    </ligand>
</feature>
<proteinExistence type="inferred from homology"/>
<dbReference type="CDD" id="cd00693">
    <property type="entry name" value="secretory_peroxidase"/>
    <property type="match status" value="1"/>
</dbReference>
<feature type="signal peptide" evidence="15">
    <location>
        <begin position="1"/>
        <end position="20"/>
    </location>
</feature>
<evidence type="ECO:0000259" key="16">
    <source>
        <dbReference type="PROSITE" id="PS50873"/>
    </source>
</evidence>
<evidence type="ECO:0000256" key="15">
    <source>
        <dbReference type="SAM" id="SignalP"/>
    </source>
</evidence>
<reference evidence="18" key="1">
    <citation type="journal article" date="2020" name="Curr. Biol.">
        <title>Chromatin organization in early land plants reveals an ancestral association between H3K27me3, transposons, and constitutive heterochromatin.</title>
        <authorList>
            <person name="Montgomery S.A."/>
            <person name="Tanizawa Y."/>
            <person name="Galik B."/>
            <person name="Wang N."/>
            <person name="Ito T."/>
            <person name="Mochizuki T."/>
            <person name="Akimcheva S."/>
            <person name="Bowman J.L."/>
            <person name="Cognat V."/>
            <person name="Marechal-Drouard L."/>
            <person name="Ekker H."/>
            <person name="Hong S.F."/>
            <person name="Kohchi T."/>
            <person name="Lin S.S."/>
            <person name="Liu L.D."/>
            <person name="Nakamura Y."/>
            <person name="Valeeva L.R."/>
            <person name="Shakirov E.V."/>
            <person name="Shippen D.E."/>
            <person name="Wei W.L."/>
            <person name="Yagura M."/>
            <person name="Yamaoka S."/>
            <person name="Yamato K.T."/>
            <person name="Liu C."/>
            <person name="Berger F."/>
        </authorList>
    </citation>
    <scope>NUCLEOTIDE SEQUENCE [LARGE SCALE GENOMIC DNA]</scope>
    <source>
        <strain evidence="18">Tak-1</strain>
    </source>
</reference>
<evidence type="ECO:0000256" key="12">
    <source>
        <dbReference type="PIRSR" id="PIRSR600823-4"/>
    </source>
</evidence>
<keyword evidence="6" id="KW-0560">Oxidoreductase</keyword>
<keyword evidence="3" id="KW-0575">Peroxidase</keyword>
<feature type="binding site" evidence="11">
    <location>
        <position position="66"/>
    </location>
    <ligand>
        <name>Ca(2+)</name>
        <dbReference type="ChEBI" id="CHEBI:29108"/>
        <label>1</label>
    </ligand>
</feature>
<dbReference type="SUPFAM" id="SSF48113">
    <property type="entry name" value="Heme-dependent peroxidases"/>
    <property type="match status" value="1"/>
</dbReference>
<dbReference type="PRINTS" id="PR00461">
    <property type="entry name" value="PLPEROXIDASE"/>
</dbReference>
<dbReference type="PANTHER" id="PTHR31235">
    <property type="entry name" value="PEROXIDASE 25-RELATED"/>
    <property type="match status" value="1"/>
</dbReference>
<evidence type="ECO:0000313" key="18">
    <source>
        <dbReference type="Proteomes" id="UP001162541"/>
    </source>
</evidence>
<feature type="binding site" evidence="11">
    <location>
        <position position="192"/>
    </location>
    <ligand>
        <name>Ca(2+)</name>
        <dbReference type="ChEBI" id="CHEBI:29108"/>
        <label>2</label>
    </ligand>
</feature>
<dbReference type="PROSITE" id="PS00436">
    <property type="entry name" value="PEROXIDASE_2"/>
    <property type="match status" value="1"/>
</dbReference>
<feature type="disulfide bond" evidence="13">
    <location>
        <begin position="198"/>
        <end position="231"/>
    </location>
</feature>
<dbReference type="EMBL" id="AP019869">
    <property type="protein sequence ID" value="BBN09482.1"/>
    <property type="molecule type" value="Genomic_DNA"/>
</dbReference>
<feature type="binding site" evidence="11">
    <location>
        <position position="63"/>
    </location>
    <ligand>
        <name>Ca(2+)</name>
        <dbReference type="ChEBI" id="CHEBI:29108"/>
        <label>1</label>
    </ligand>
</feature>
<feature type="disulfide bond" evidence="13">
    <location>
        <begin position="64"/>
        <end position="69"/>
    </location>
</feature>
<evidence type="ECO:0000256" key="2">
    <source>
        <dbReference type="ARBA" id="ARBA00006873"/>
    </source>
</evidence>
<dbReference type="InterPro" id="IPR010255">
    <property type="entry name" value="Haem_peroxidase_sf"/>
</dbReference>
<dbReference type="Gene3D" id="1.10.420.10">
    <property type="entry name" value="Peroxidase, domain 2"/>
    <property type="match status" value="1"/>
</dbReference>
<organism evidence="17 18">
    <name type="scientific">Marchantia polymorpha subsp. ruderalis</name>
    <dbReference type="NCBI Taxonomy" id="1480154"/>
    <lineage>
        <taxon>Eukaryota</taxon>
        <taxon>Viridiplantae</taxon>
        <taxon>Streptophyta</taxon>
        <taxon>Embryophyta</taxon>
        <taxon>Marchantiophyta</taxon>
        <taxon>Marchantiopsida</taxon>
        <taxon>Marchantiidae</taxon>
        <taxon>Marchantiales</taxon>
        <taxon>Marchantiaceae</taxon>
        <taxon>Marchantia</taxon>
    </lineage>
</organism>
<dbReference type="PROSITE" id="PS50873">
    <property type="entry name" value="PEROXIDASE_4"/>
    <property type="match status" value="1"/>
</dbReference>
<evidence type="ECO:0000256" key="6">
    <source>
        <dbReference type="ARBA" id="ARBA00023002"/>
    </source>
</evidence>
<evidence type="ECO:0000256" key="9">
    <source>
        <dbReference type="PIRSR" id="PIRSR600823-1"/>
    </source>
</evidence>
<feature type="domain" description="Plant heme peroxidase family profile" evidence="16">
    <location>
        <begin position="21"/>
        <end position="322"/>
    </location>
</feature>
<feature type="chain" id="PRO_5042011934" description="Plant heme peroxidase family profile domain-containing protein" evidence="15">
    <location>
        <begin position="21"/>
        <end position="555"/>
    </location>
</feature>
<dbReference type="InterPro" id="IPR002016">
    <property type="entry name" value="Haem_peroxidase"/>
</dbReference>
<keyword evidence="5 11" id="KW-0479">Metal-binding</keyword>
<dbReference type="FunFam" id="1.10.420.10:FF:000001">
    <property type="entry name" value="Peroxidase"/>
    <property type="match status" value="1"/>
</dbReference>
<keyword evidence="7 11" id="KW-0408">Iron</keyword>
<feature type="binding site" evidence="10">
    <location>
        <position position="161"/>
    </location>
    <ligand>
        <name>substrate</name>
    </ligand>
</feature>
<evidence type="ECO:0000256" key="4">
    <source>
        <dbReference type="ARBA" id="ARBA00022617"/>
    </source>
</evidence>
<protein>
    <recommendedName>
        <fullName evidence="16">Plant heme peroxidase family profile domain-containing protein</fullName>
    </recommendedName>
</protein>
<dbReference type="Proteomes" id="UP001162541">
    <property type="component" value="Chromosome 4"/>
</dbReference>
<gene>
    <name evidence="17" type="ORF">Mp_4g20060</name>
</gene>
<dbReference type="InterPro" id="IPR019793">
    <property type="entry name" value="Peroxidases_heam-ligand_BS"/>
</dbReference>
<comment type="catalytic activity">
    <reaction evidence="1">
        <text>2 a phenolic donor + H2O2 = 2 a phenolic radical donor + 2 H2O</text>
        <dbReference type="Rhea" id="RHEA:56136"/>
        <dbReference type="ChEBI" id="CHEBI:15377"/>
        <dbReference type="ChEBI" id="CHEBI:16240"/>
        <dbReference type="ChEBI" id="CHEBI:139520"/>
        <dbReference type="ChEBI" id="CHEBI:139521"/>
        <dbReference type="EC" id="1.11.1.7"/>
    </reaction>
</comment>
<evidence type="ECO:0000256" key="1">
    <source>
        <dbReference type="ARBA" id="ARBA00000189"/>
    </source>
</evidence>
<feature type="binding site" evidence="11">
    <location>
        <position position="252"/>
    </location>
    <ligand>
        <name>Ca(2+)</name>
        <dbReference type="ChEBI" id="CHEBI:29108"/>
        <label>2</label>
    </ligand>
</feature>
<feature type="compositionally biased region" description="Pro residues" evidence="14">
    <location>
        <begin position="325"/>
        <end position="555"/>
    </location>
</feature>
<feature type="disulfide bond" evidence="13">
    <location>
        <begin position="119"/>
        <end position="318"/>
    </location>
</feature>
<feature type="site" description="Transition state stabilizer" evidence="12">
    <location>
        <position position="58"/>
    </location>
</feature>
<evidence type="ECO:0000256" key="8">
    <source>
        <dbReference type="ARBA" id="ARBA00023157"/>
    </source>
</evidence>